<feature type="region of interest" description="Disordered" evidence="1">
    <location>
        <begin position="44"/>
        <end position="70"/>
    </location>
</feature>
<feature type="compositionally biased region" description="Basic residues" evidence="1">
    <location>
        <begin position="60"/>
        <end position="70"/>
    </location>
</feature>
<keyword evidence="4" id="KW-1185">Reference proteome</keyword>
<proteinExistence type="predicted"/>
<keyword evidence="2" id="KW-0472">Membrane</keyword>
<gene>
    <name evidence="3" type="ORF">ACFOWE_06105</name>
</gene>
<feature type="transmembrane region" description="Helical" evidence="2">
    <location>
        <begin position="22"/>
        <end position="41"/>
    </location>
</feature>
<evidence type="ECO:0000256" key="1">
    <source>
        <dbReference type="SAM" id="MobiDB-lite"/>
    </source>
</evidence>
<sequence>MIAPESLALQGWPGFLPDLGNLAIKAGIVLVVAVLVGLSEVGRRDRQDGRNGRRRDGLRRNGRRRGREEP</sequence>
<evidence type="ECO:0000313" key="3">
    <source>
        <dbReference type="EMBL" id="MFC4057858.1"/>
    </source>
</evidence>
<dbReference type="RefSeq" id="WP_377285965.1">
    <property type="nucleotide sequence ID" value="NZ_JBHSBM010000011.1"/>
</dbReference>
<comment type="caution">
    <text evidence="3">The sequence shown here is derived from an EMBL/GenBank/DDBJ whole genome shotgun (WGS) entry which is preliminary data.</text>
</comment>
<dbReference type="EMBL" id="JBHSBM010000011">
    <property type="protein sequence ID" value="MFC4057858.1"/>
    <property type="molecule type" value="Genomic_DNA"/>
</dbReference>
<dbReference type="Proteomes" id="UP001595850">
    <property type="component" value="Unassembled WGS sequence"/>
</dbReference>
<protein>
    <submittedName>
        <fullName evidence="3">Uncharacterized protein</fullName>
    </submittedName>
</protein>
<reference evidence="4" key="1">
    <citation type="journal article" date="2019" name="Int. J. Syst. Evol. Microbiol.">
        <title>The Global Catalogue of Microorganisms (GCM) 10K type strain sequencing project: providing services to taxonomists for standard genome sequencing and annotation.</title>
        <authorList>
            <consortium name="The Broad Institute Genomics Platform"/>
            <consortium name="The Broad Institute Genome Sequencing Center for Infectious Disease"/>
            <person name="Wu L."/>
            <person name="Ma J."/>
        </authorList>
    </citation>
    <scope>NUCLEOTIDE SEQUENCE [LARGE SCALE GENOMIC DNA]</scope>
    <source>
        <strain evidence="4">TBRC 4489</strain>
    </source>
</reference>
<feature type="compositionally biased region" description="Basic and acidic residues" evidence="1">
    <location>
        <begin position="44"/>
        <end position="59"/>
    </location>
</feature>
<organism evidence="3 4">
    <name type="scientific">Planomonospora corallina</name>
    <dbReference type="NCBI Taxonomy" id="1806052"/>
    <lineage>
        <taxon>Bacteria</taxon>
        <taxon>Bacillati</taxon>
        <taxon>Actinomycetota</taxon>
        <taxon>Actinomycetes</taxon>
        <taxon>Streptosporangiales</taxon>
        <taxon>Streptosporangiaceae</taxon>
        <taxon>Planomonospora</taxon>
    </lineage>
</organism>
<evidence type="ECO:0000256" key="2">
    <source>
        <dbReference type="SAM" id="Phobius"/>
    </source>
</evidence>
<keyword evidence="2" id="KW-1133">Transmembrane helix</keyword>
<accession>A0ABV8I103</accession>
<name>A0ABV8I103_9ACTN</name>
<evidence type="ECO:0000313" key="4">
    <source>
        <dbReference type="Proteomes" id="UP001595850"/>
    </source>
</evidence>
<keyword evidence="2" id="KW-0812">Transmembrane</keyword>